<comment type="similarity">
    <text evidence="2 8">Belongs to the PGAP3 family.</text>
</comment>
<organism evidence="9 10">
    <name type="scientific">Plutella xylostella</name>
    <name type="common">Diamondback moth</name>
    <name type="synonym">Plutella maculipennis</name>
    <dbReference type="NCBI Taxonomy" id="51655"/>
    <lineage>
        <taxon>Eukaryota</taxon>
        <taxon>Metazoa</taxon>
        <taxon>Ecdysozoa</taxon>
        <taxon>Arthropoda</taxon>
        <taxon>Hexapoda</taxon>
        <taxon>Insecta</taxon>
        <taxon>Pterygota</taxon>
        <taxon>Neoptera</taxon>
        <taxon>Endopterygota</taxon>
        <taxon>Lepidoptera</taxon>
        <taxon>Glossata</taxon>
        <taxon>Ditrysia</taxon>
        <taxon>Yponomeutoidea</taxon>
        <taxon>Plutellidae</taxon>
        <taxon>Plutella</taxon>
    </lineage>
</organism>
<evidence type="ECO:0000256" key="1">
    <source>
        <dbReference type="ARBA" id="ARBA00004127"/>
    </source>
</evidence>
<dbReference type="PANTHER" id="PTHR13148">
    <property type="entry name" value="PER1-RELATED"/>
    <property type="match status" value="1"/>
</dbReference>
<evidence type="ECO:0000256" key="5">
    <source>
        <dbReference type="ARBA" id="ARBA00022729"/>
    </source>
</evidence>
<keyword evidence="8" id="KW-0333">Golgi apparatus</keyword>
<feature type="transmembrane region" description="Helical" evidence="8">
    <location>
        <begin position="196"/>
        <end position="215"/>
    </location>
</feature>
<feature type="transmembrane region" description="Helical" evidence="8">
    <location>
        <begin position="169"/>
        <end position="189"/>
    </location>
</feature>
<dbReference type="GO" id="GO:0000139">
    <property type="term" value="C:Golgi membrane"/>
    <property type="evidence" value="ECO:0007669"/>
    <property type="project" value="UniProtKB-SubCell"/>
</dbReference>
<keyword evidence="4 8" id="KW-0812">Transmembrane</keyword>
<reference evidence="9" key="1">
    <citation type="submission" date="2020-11" db="EMBL/GenBank/DDBJ databases">
        <authorList>
            <person name="Whiteford S."/>
        </authorList>
    </citation>
    <scope>NUCLEOTIDE SEQUENCE</scope>
</reference>
<feature type="transmembrane region" description="Helical" evidence="8">
    <location>
        <begin position="136"/>
        <end position="157"/>
    </location>
</feature>
<feature type="chain" id="PRO_5035966824" description="Post-GPI attachment to proteins factor 3" evidence="8">
    <location>
        <begin position="21"/>
        <end position="321"/>
    </location>
</feature>
<dbReference type="AlphaFoldDB" id="A0A8S4DCG1"/>
<evidence type="ECO:0000256" key="6">
    <source>
        <dbReference type="ARBA" id="ARBA00022989"/>
    </source>
</evidence>
<name>A0A8S4DCG1_PLUXY</name>
<keyword evidence="10" id="KW-1185">Reference proteome</keyword>
<dbReference type="Pfam" id="PF04080">
    <property type="entry name" value="Per1"/>
    <property type="match status" value="1"/>
</dbReference>
<dbReference type="GO" id="GO:0006506">
    <property type="term" value="P:GPI anchor biosynthetic process"/>
    <property type="evidence" value="ECO:0007669"/>
    <property type="project" value="UniProtKB-KW"/>
</dbReference>
<feature type="signal peptide" evidence="8">
    <location>
        <begin position="1"/>
        <end position="20"/>
    </location>
</feature>
<evidence type="ECO:0000256" key="4">
    <source>
        <dbReference type="ARBA" id="ARBA00022692"/>
    </source>
</evidence>
<comment type="function">
    <text evidence="8">Involved in the lipid remodeling steps of GPI-anchor maturation.</text>
</comment>
<gene>
    <name evidence="9" type="ORF">PLXY2_LOCUS1541</name>
</gene>
<comment type="caution">
    <text evidence="8">Lacks conserved residue(s) required for the propagation of feature annotation.</text>
</comment>
<keyword evidence="7 8" id="KW-0472">Membrane</keyword>
<evidence type="ECO:0000256" key="3">
    <source>
        <dbReference type="ARBA" id="ARBA00022502"/>
    </source>
</evidence>
<comment type="caution">
    <text evidence="9">The sequence shown here is derived from an EMBL/GenBank/DDBJ whole genome shotgun (WGS) entry which is preliminary data.</text>
</comment>
<dbReference type="InterPro" id="IPR007217">
    <property type="entry name" value="Per1-like"/>
</dbReference>
<evidence type="ECO:0000256" key="8">
    <source>
        <dbReference type="RuleBase" id="RU365066"/>
    </source>
</evidence>
<proteinExistence type="inferred from homology"/>
<dbReference type="Proteomes" id="UP000653454">
    <property type="component" value="Unassembled WGS sequence"/>
</dbReference>
<comment type="subcellular location">
    <subcellularLocation>
        <location evidence="1">Endomembrane system</location>
        <topology evidence="1">Multi-pass membrane protein</topology>
    </subcellularLocation>
    <subcellularLocation>
        <location evidence="8">Golgi apparatus membrane</location>
        <topology evidence="8">Multi-pass membrane protein</topology>
    </subcellularLocation>
</comment>
<evidence type="ECO:0000256" key="7">
    <source>
        <dbReference type="ARBA" id="ARBA00023136"/>
    </source>
</evidence>
<accession>A0A8S4DCG1</accession>
<feature type="transmembrane region" description="Helical" evidence="8">
    <location>
        <begin position="227"/>
        <end position="247"/>
    </location>
</feature>
<evidence type="ECO:0000313" key="9">
    <source>
        <dbReference type="EMBL" id="CAG9095424.1"/>
    </source>
</evidence>
<keyword evidence="6 8" id="KW-1133">Transmembrane helix</keyword>
<keyword evidence="5 8" id="KW-0732">Signal</keyword>
<dbReference type="EMBL" id="CAJHNJ030000004">
    <property type="protein sequence ID" value="CAG9095424.1"/>
    <property type="molecule type" value="Genomic_DNA"/>
</dbReference>
<evidence type="ECO:0000313" key="10">
    <source>
        <dbReference type="Proteomes" id="UP000653454"/>
    </source>
</evidence>
<keyword evidence="3 8" id="KW-0337">GPI-anchor biosynthesis</keyword>
<sequence>MKHFIALALIIAAQTAIAYASTGDRSQYYQNCVKSCKTANCTNDVTFTKSAALQQDTWSRLLLWGCGDECRYHCMWKTTNLFQSRGFDVPKFHGKWPIVRILGVQEPASAFASLLNLVFHVYMNKQVRRKFRRKNAPLLGFWHMFSAVCVNAWLWSTVFHTRDTPLTEFLDYACALSMVTALLLAAVVRINHGSRLVSWAAVALLVLGYLEHVAYLYAGRVDYDYNMAVNVAVGVIGSVLWLAWSVFQYWRGHTHTWRMMCFTILAGAALSLELLDFPPKAGVWDAHALWHLATAPLVPLFYKFVIDDLRHLKTESGKKIV</sequence>
<protein>
    <recommendedName>
        <fullName evidence="8">Post-GPI attachment to proteins factor 3</fullName>
    </recommendedName>
</protein>
<evidence type="ECO:0000256" key="2">
    <source>
        <dbReference type="ARBA" id="ARBA00006387"/>
    </source>
</evidence>
<dbReference type="GO" id="GO:0016788">
    <property type="term" value="F:hydrolase activity, acting on ester bonds"/>
    <property type="evidence" value="ECO:0007669"/>
    <property type="project" value="TreeGrafter"/>
</dbReference>
<dbReference type="PANTHER" id="PTHR13148:SF0">
    <property type="entry name" value="POST-GPI ATTACHMENT TO PROTEINS FACTOR 3"/>
    <property type="match status" value="1"/>
</dbReference>
<dbReference type="GO" id="GO:0005789">
    <property type="term" value="C:endoplasmic reticulum membrane"/>
    <property type="evidence" value="ECO:0007669"/>
    <property type="project" value="TreeGrafter"/>
</dbReference>